<gene>
    <name evidence="2" type="ORF">Q73A0000_02555</name>
</gene>
<organism evidence="2 3">
    <name type="scientific">Kaistella flava</name>
    <name type="common">ex Peng et al. 2021</name>
    <dbReference type="NCBI Taxonomy" id="2038776"/>
    <lineage>
        <taxon>Bacteria</taxon>
        <taxon>Pseudomonadati</taxon>
        <taxon>Bacteroidota</taxon>
        <taxon>Flavobacteriia</taxon>
        <taxon>Flavobacteriales</taxon>
        <taxon>Weeksellaceae</taxon>
        <taxon>Chryseobacterium group</taxon>
        <taxon>Kaistella</taxon>
    </lineage>
</organism>
<feature type="signal peptide" evidence="1">
    <location>
        <begin position="1"/>
        <end position="25"/>
    </location>
</feature>
<accession>A0A7M2Y5E0</accession>
<sequence length="275" mass="31329">MENRVKVSGNLILLVLLFCSIATNAQEQPISNPPVKIPKVHHIEPLYIDLVRDLGARKGEKELNLAGDFKNTSDYSEYGVLAEYEFAPIDRLGLEVETDFSFFKRISDAQVIPKNRFDNLRLSAQYSFYVSPKYNTTLAIGYTQVFGFTAFEDLDDKPLIKGLQYCPFFIAAKRWGSSIHTLIFAGPIFKHRFNTDYTNVDWQINTSIDYAIPNSSNFVGIEFNKEIVDGKFEMTMRPQGKIQINKALALGLVAGFPITKSKEKFSSFFRLIYEL</sequence>
<reference evidence="2 3" key="1">
    <citation type="submission" date="2019-05" db="EMBL/GenBank/DDBJ databases">
        <title>Chryseobacterium sp. isolated from King George Island, maritime Antarctica.</title>
        <authorList>
            <person name="Peng X."/>
        </authorList>
    </citation>
    <scope>NUCLEOTIDE SEQUENCE [LARGE SCALE GENOMIC DNA]</scope>
    <source>
        <strain evidence="2 3">7-3A</strain>
    </source>
</reference>
<dbReference type="KEGG" id="kfa:Q73A0000_02555"/>
<dbReference type="RefSeq" id="WP_193812532.1">
    <property type="nucleotide sequence ID" value="NZ_CP040442.1"/>
</dbReference>
<name>A0A7M2Y5E0_9FLAO</name>
<dbReference type="NCBIfam" id="NF041634">
    <property type="entry name" value="HAEPLYID"/>
    <property type="match status" value="1"/>
</dbReference>
<dbReference type="InterPro" id="IPR048131">
    <property type="entry name" value="HAEPLYID-like"/>
</dbReference>
<protein>
    <submittedName>
        <fullName evidence="2">Phosphoribosylformylglycinamidine synthase</fullName>
    </submittedName>
</protein>
<feature type="chain" id="PRO_5032743466" evidence="1">
    <location>
        <begin position="26"/>
        <end position="275"/>
    </location>
</feature>
<dbReference type="Proteomes" id="UP000594195">
    <property type="component" value="Chromosome"/>
</dbReference>
<proteinExistence type="predicted"/>
<dbReference type="AlphaFoldDB" id="A0A7M2Y5E0"/>
<evidence type="ECO:0000313" key="2">
    <source>
        <dbReference type="EMBL" id="QOW09316.1"/>
    </source>
</evidence>
<dbReference type="EMBL" id="CP040442">
    <property type="protein sequence ID" value="QOW09316.1"/>
    <property type="molecule type" value="Genomic_DNA"/>
</dbReference>
<keyword evidence="3" id="KW-1185">Reference proteome</keyword>
<keyword evidence="1" id="KW-0732">Signal</keyword>
<evidence type="ECO:0000256" key="1">
    <source>
        <dbReference type="SAM" id="SignalP"/>
    </source>
</evidence>
<evidence type="ECO:0000313" key="3">
    <source>
        <dbReference type="Proteomes" id="UP000594195"/>
    </source>
</evidence>